<keyword evidence="1" id="KW-0175">Coiled coil</keyword>
<reference evidence="2 3" key="1">
    <citation type="submission" date="2018-07" db="EMBL/GenBank/DDBJ databases">
        <title>Leeuwenhoekiella genomics.</title>
        <authorList>
            <person name="Tahon G."/>
            <person name="Willems A."/>
        </authorList>
    </citation>
    <scope>NUCLEOTIDE SEQUENCE [LARGE SCALE GENOMIC DNA]</scope>
    <source>
        <strain evidence="2 3">R-50232</strain>
    </source>
</reference>
<name>A0A4Q0P023_9FLAO</name>
<dbReference type="EMBL" id="QOVI01000001">
    <property type="protein sequence ID" value="RXG18487.1"/>
    <property type="molecule type" value="Genomic_DNA"/>
</dbReference>
<dbReference type="OrthoDB" id="851424at2"/>
<comment type="caution">
    <text evidence="2">The sequence shown here is derived from an EMBL/GenBank/DDBJ whole genome shotgun (WGS) entry which is preliminary data.</text>
</comment>
<evidence type="ECO:0000313" key="2">
    <source>
        <dbReference type="EMBL" id="RXG18487.1"/>
    </source>
</evidence>
<dbReference type="InterPro" id="IPR036097">
    <property type="entry name" value="HisK_dim/P_sf"/>
</dbReference>
<organism evidence="2 3">
    <name type="scientific">Leeuwenhoekiella aestuarii</name>
    <dbReference type="NCBI Taxonomy" id="2249426"/>
    <lineage>
        <taxon>Bacteria</taxon>
        <taxon>Pseudomonadati</taxon>
        <taxon>Bacteroidota</taxon>
        <taxon>Flavobacteriia</taxon>
        <taxon>Flavobacteriales</taxon>
        <taxon>Flavobacteriaceae</taxon>
        <taxon>Leeuwenhoekiella</taxon>
    </lineage>
</organism>
<dbReference type="SUPFAM" id="SSF47384">
    <property type="entry name" value="Homodimeric domain of signal transducing histidine kinase"/>
    <property type="match status" value="1"/>
</dbReference>
<proteinExistence type="predicted"/>
<evidence type="ECO:0000313" key="3">
    <source>
        <dbReference type="Proteomes" id="UP000289821"/>
    </source>
</evidence>
<gene>
    <name evidence="2" type="ORF">DSM04_101686</name>
</gene>
<accession>A0A4Q0P023</accession>
<keyword evidence="3" id="KW-1185">Reference proteome</keyword>
<sequence>MNLAGAKYRITYEAFSKFSGSLGKVDSIEMLGEITNRHLKYLFNFRAFRILLLDKDSISGYTFSKGKIYAHNNSENILDYEKELLEKHTPFSEPVKPDSLPEYLSELDLQNGVLWGWYISYPDYRICVSLLSDDNVKFNHTDSDIMHMLVDSITSKYRQICLSEELKCKNETLQDAIAQIELKNREIEAINSNQQNVINNRTEELLNKNKKLLDLSRLNSHNLREPLTRILGLIEVADHLDNSELKETMLPEIKISALELDTIFRKVVQQSEEEAKITINKDGGYE</sequence>
<dbReference type="GO" id="GO:0000155">
    <property type="term" value="F:phosphorelay sensor kinase activity"/>
    <property type="evidence" value="ECO:0007669"/>
    <property type="project" value="InterPro"/>
</dbReference>
<dbReference type="AlphaFoldDB" id="A0A4Q0P023"/>
<protein>
    <submittedName>
        <fullName evidence="2">Uncharacterized protein</fullName>
    </submittedName>
</protein>
<feature type="coiled-coil region" evidence="1">
    <location>
        <begin position="163"/>
        <end position="193"/>
    </location>
</feature>
<dbReference type="RefSeq" id="WP_128760028.1">
    <property type="nucleotide sequence ID" value="NZ_QOVI01000001.1"/>
</dbReference>
<evidence type="ECO:0000256" key="1">
    <source>
        <dbReference type="SAM" id="Coils"/>
    </source>
</evidence>
<dbReference type="Proteomes" id="UP000289821">
    <property type="component" value="Unassembled WGS sequence"/>
</dbReference>